<dbReference type="InterPro" id="IPR016047">
    <property type="entry name" value="M23ase_b-sheet_dom"/>
</dbReference>
<dbReference type="InterPro" id="IPR011055">
    <property type="entry name" value="Dup_hybrid_motif"/>
</dbReference>
<proteinExistence type="predicted"/>
<evidence type="ECO:0000259" key="1">
    <source>
        <dbReference type="Pfam" id="PF01551"/>
    </source>
</evidence>
<dbReference type="EC" id="3.4.24.-" evidence="2"/>
<dbReference type="PANTHER" id="PTHR21666:SF270">
    <property type="entry name" value="MUREIN HYDROLASE ACTIVATOR ENVC"/>
    <property type="match status" value="1"/>
</dbReference>
<dbReference type="RefSeq" id="WP_311686514.1">
    <property type="nucleotide sequence ID" value="NZ_JAVRHM010000021.1"/>
</dbReference>
<gene>
    <name evidence="2" type="ORF">RM549_15615</name>
</gene>
<reference evidence="2 3" key="1">
    <citation type="submission" date="2023-09" db="EMBL/GenBank/DDBJ databases">
        <authorList>
            <person name="Rey-Velasco X."/>
        </authorList>
    </citation>
    <scope>NUCLEOTIDE SEQUENCE [LARGE SCALE GENOMIC DNA]</scope>
    <source>
        <strain evidence="2 3">F188</strain>
    </source>
</reference>
<organism evidence="2 3">
    <name type="scientific">Autumnicola patrickiae</name>
    <dbReference type="NCBI Taxonomy" id="3075591"/>
    <lineage>
        <taxon>Bacteria</taxon>
        <taxon>Pseudomonadati</taxon>
        <taxon>Bacteroidota</taxon>
        <taxon>Flavobacteriia</taxon>
        <taxon>Flavobacteriales</taxon>
        <taxon>Flavobacteriaceae</taxon>
        <taxon>Autumnicola</taxon>
    </lineage>
</organism>
<feature type="domain" description="M23ase beta-sheet core" evidence="1">
    <location>
        <begin position="73"/>
        <end position="168"/>
    </location>
</feature>
<evidence type="ECO:0000313" key="3">
    <source>
        <dbReference type="Proteomes" id="UP001261624"/>
    </source>
</evidence>
<evidence type="ECO:0000313" key="2">
    <source>
        <dbReference type="EMBL" id="MDT0691223.1"/>
    </source>
</evidence>
<dbReference type="Gene3D" id="2.70.70.10">
    <property type="entry name" value="Glucose Permease (Domain IIA)"/>
    <property type="match status" value="1"/>
</dbReference>
<keyword evidence="3" id="KW-1185">Reference proteome</keyword>
<dbReference type="InterPro" id="IPR050570">
    <property type="entry name" value="Cell_wall_metabolism_enzyme"/>
</dbReference>
<protein>
    <submittedName>
        <fullName evidence="2">M23 family metallopeptidase</fullName>
        <ecNumber evidence="2">3.4.24.-</ecNumber>
    </submittedName>
</protein>
<keyword evidence="2" id="KW-0378">Hydrolase</keyword>
<accession>A0ABU3E5E6</accession>
<dbReference type="GO" id="GO:0016787">
    <property type="term" value="F:hydrolase activity"/>
    <property type="evidence" value="ECO:0007669"/>
    <property type="project" value="UniProtKB-KW"/>
</dbReference>
<sequence>MFLIPFIGYNQIGKDSTALKLLNAQNLEQTISVLFSDPKGIKFIPAIFPFNQNFKVSSHFGYRIHPISGMSSDHQGVDYICPEGTPILSTANGRVLKIEYHHPIKGNAITISHLGNWNTFYGHLSRIIVQAGDLVEQGQIIGFSGNTGRSTGAHLHYSVSRKGEYFNPLMISQISNQLLTTKIKTEL</sequence>
<dbReference type="SUPFAM" id="SSF51261">
    <property type="entry name" value="Duplicated hybrid motif"/>
    <property type="match status" value="1"/>
</dbReference>
<dbReference type="CDD" id="cd12797">
    <property type="entry name" value="M23_peptidase"/>
    <property type="match status" value="1"/>
</dbReference>
<comment type="caution">
    <text evidence="2">The sequence shown here is derived from an EMBL/GenBank/DDBJ whole genome shotgun (WGS) entry which is preliminary data.</text>
</comment>
<name>A0ABU3E5E6_9FLAO</name>
<dbReference type="Proteomes" id="UP001261624">
    <property type="component" value="Unassembled WGS sequence"/>
</dbReference>
<dbReference type="Pfam" id="PF01551">
    <property type="entry name" value="Peptidase_M23"/>
    <property type="match status" value="1"/>
</dbReference>
<dbReference type="PANTHER" id="PTHR21666">
    <property type="entry name" value="PEPTIDASE-RELATED"/>
    <property type="match status" value="1"/>
</dbReference>
<dbReference type="EMBL" id="JAVRHM010000021">
    <property type="protein sequence ID" value="MDT0691223.1"/>
    <property type="molecule type" value="Genomic_DNA"/>
</dbReference>